<dbReference type="AlphaFoldDB" id="A0A9Q0RYE6"/>
<evidence type="ECO:0000313" key="3">
    <source>
        <dbReference type="Proteomes" id="UP001151699"/>
    </source>
</evidence>
<proteinExistence type="predicted"/>
<organism evidence="2 3">
    <name type="scientific">Pseudolycoriella hygida</name>
    <dbReference type="NCBI Taxonomy" id="35572"/>
    <lineage>
        <taxon>Eukaryota</taxon>
        <taxon>Metazoa</taxon>
        <taxon>Ecdysozoa</taxon>
        <taxon>Arthropoda</taxon>
        <taxon>Hexapoda</taxon>
        <taxon>Insecta</taxon>
        <taxon>Pterygota</taxon>
        <taxon>Neoptera</taxon>
        <taxon>Endopterygota</taxon>
        <taxon>Diptera</taxon>
        <taxon>Nematocera</taxon>
        <taxon>Sciaroidea</taxon>
        <taxon>Sciaridae</taxon>
        <taxon>Pseudolycoriella</taxon>
    </lineage>
</organism>
<keyword evidence="1" id="KW-0812">Transmembrane</keyword>
<sequence>MLGSIRTMVKNFRATTAMWNGYLSDVAFIWTIKYVEMFNFCSDSIVFRYYLCDIVFDFDVFVIVDIDLNNTRRFRDFGHWSYHVVCPIGDYCKSIGCSAYGHMLCLCPLLYAVYIAKRKTWLIRICNFVTKRRKELSVTLTEHAKRKHSSSFKISLNATFSEQLRDGHCTLGQLISNVFGSQVHTAHVSYPFGVVPHHVLAHELQDNKHSFPVLLIHMMSFQVKIPLCNVRKILPRFFLTLVLLVLRLGSLPAIAGTFVDDLKIHLRIGSTESLASATGLAISRPLIRFSSVLVATLIAKFSEYRGSRTRGPNRSMIPIALSKLNDEVRSSNSVFRFTRSSSNVITGFSCKFKSSVCMLYTSEPSLFRYSQAKPLLLVFDSMLCDSKRMFNGTSAISSCPNKPFTTKVIWIDEVDPLLVDTIAVPPLPDICSGLVSGAGSNNELKSSVESAGYLDILPAIASSAWKSPPHNNTTFNSSSFNNFRAAMDI</sequence>
<keyword evidence="1" id="KW-1133">Transmembrane helix</keyword>
<dbReference type="Proteomes" id="UP001151699">
    <property type="component" value="Chromosome X"/>
</dbReference>
<name>A0A9Q0RYE6_9DIPT</name>
<reference evidence="2" key="1">
    <citation type="submission" date="2022-07" db="EMBL/GenBank/DDBJ databases">
        <authorList>
            <person name="Trinca V."/>
            <person name="Uliana J.V.C."/>
            <person name="Torres T.T."/>
            <person name="Ward R.J."/>
            <person name="Monesi N."/>
        </authorList>
    </citation>
    <scope>NUCLEOTIDE SEQUENCE</scope>
    <source>
        <strain evidence="2">HSMRA1968</strain>
        <tissue evidence="2">Whole embryos</tissue>
    </source>
</reference>
<comment type="caution">
    <text evidence="2">The sequence shown here is derived from an EMBL/GenBank/DDBJ whole genome shotgun (WGS) entry which is preliminary data.</text>
</comment>
<keyword evidence="3" id="KW-1185">Reference proteome</keyword>
<dbReference type="EMBL" id="WJQU01000003">
    <property type="protein sequence ID" value="KAJ6637066.1"/>
    <property type="molecule type" value="Genomic_DNA"/>
</dbReference>
<accession>A0A9Q0RYE6</accession>
<gene>
    <name evidence="2" type="ORF">Bhyg_09792</name>
</gene>
<keyword evidence="1" id="KW-0472">Membrane</keyword>
<feature type="transmembrane region" description="Helical" evidence="1">
    <location>
        <begin position="237"/>
        <end position="259"/>
    </location>
</feature>
<evidence type="ECO:0000313" key="2">
    <source>
        <dbReference type="EMBL" id="KAJ6637066.1"/>
    </source>
</evidence>
<protein>
    <submittedName>
        <fullName evidence="2">Uncharacterized protein</fullName>
    </submittedName>
</protein>
<evidence type="ECO:0000256" key="1">
    <source>
        <dbReference type="SAM" id="Phobius"/>
    </source>
</evidence>